<dbReference type="InterPro" id="IPR004895">
    <property type="entry name" value="Prenylated_rab_accept_PRA1"/>
</dbReference>
<gene>
    <name evidence="9" type="ORF">AAHA92_28534</name>
</gene>
<comment type="function">
    <text evidence="1 7">May be involved in both secretory and endocytic intracellular trafficking in the endosomal/prevacuolar compartments.</text>
</comment>
<feature type="compositionally biased region" description="Basic and acidic residues" evidence="8">
    <location>
        <begin position="178"/>
        <end position="187"/>
    </location>
</feature>
<dbReference type="GO" id="GO:0016020">
    <property type="term" value="C:membrane"/>
    <property type="evidence" value="ECO:0007669"/>
    <property type="project" value="UniProtKB-SubCell"/>
</dbReference>
<evidence type="ECO:0000313" key="9">
    <source>
        <dbReference type="EMBL" id="KAL1535798.1"/>
    </source>
</evidence>
<comment type="subcellular location">
    <subcellularLocation>
        <location evidence="2 7">Membrane</location>
        <topology evidence="2 7">Multi-pass membrane protein</topology>
    </subcellularLocation>
</comment>
<evidence type="ECO:0000256" key="2">
    <source>
        <dbReference type="ARBA" id="ARBA00004141"/>
    </source>
</evidence>
<feature type="region of interest" description="Disordered" evidence="8">
    <location>
        <begin position="1"/>
        <end position="31"/>
    </location>
</feature>
<feature type="transmembrane region" description="Helical" evidence="7">
    <location>
        <begin position="121"/>
        <end position="138"/>
    </location>
</feature>
<evidence type="ECO:0000256" key="7">
    <source>
        <dbReference type="RuleBase" id="RU363107"/>
    </source>
</evidence>
<dbReference type="AlphaFoldDB" id="A0ABD1FVF1"/>
<evidence type="ECO:0000256" key="3">
    <source>
        <dbReference type="ARBA" id="ARBA00006483"/>
    </source>
</evidence>
<evidence type="ECO:0000313" key="10">
    <source>
        <dbReference type="Proteomes" id="UP001567538"/>
    </source>
</evidence>
<dbReference type="GO" id="GO:0005783">
    <property type="term" value="C:endoplasmic reticulum"/>
    <property type="evidence" value="ECO:0007669"/>
    <property type="project" value="UniProtKB-ARBA"/>
</dbReference>
<evidence type="ECO:0000256" key="1">
    <source>
        <dbReference type="ARBA" id="ARBA00002501"/>
    </source>
</evidence>
<sequence>MANYGATTQRSFTNPPPPPPPAENDDGSKDSSKKICTIAFSFPFNIPSSPVSAAIRVARNLESFSLYYATFVWTVLFIALIPRRNVSIVYLVATTEVAFLYSLLLRAFPHSVLLHRIIDKRIVFFVLFVVAAVALVLTDAALHLLIVLASTVPLVILHAALSKRDAPVEEEEEEEDGEMARLVEEKLGGGGSGGADVQPDNLV</sequence>
<feature type="transmembrane region" description="Helical" evidence="7">
    <location>
        <begin position="64"/>
        <end position="82"/>
    </location>
</feature>
<protein>
    <recommendedName>
        <fullName evidence="7">PRA1 family protein</fullName>
    </recommendedName>
</protein>
<comment type="caution">
    <text evidence="9">The sequence shown here is derived from an EMBL/GenBank/DDBJ whole genome shotgun (WGS) entry which is preliminary data.</text>
</comment>
<feature type="transmembrane region" description="Helical" evidence="7">
    <location>
        <begin position="144"/>
        <end position="161"/>
    </location>
</feature>
<keyword evidence="6 7" id="KW-0472">Membrane</keyword>
<evidence type="ECO:0000256" key="4">
    <source>
        <dbReference type="ARBA" id="ARBA00022692"/>
    </source>
</evidence>
<name>A0ABD1FVF1_SALDI</name>
<proteinExistence type="inferred from homology"/>
<dbReference type="Pfam" id="PF03208">
    <property type="entry name" value="PRA1"/>
    <property type="match status" value="1"/>
</dbReference>
<keyword evidence="10" id="KW-1185">Reference proteome</keyword>
<dbReference type="PANTHER" id="PTHR38519">
    <property type="entry name" value="PRA1 FAMILY PROTEIN"/>
    <property type="match status" value="1"/>
</dbReference>
<evidence type="ECO:0000256" key="6">
    <source>
        <dbReference type="ARBA" id="ARBA00023136"/>
    </source>
</evidence>
<dbReference type="EMBL" id="JBEAFC010000011">
    <property type="protein sequence ID" value="KAL1535798.1"/>
    <property type="molecule type" value="Genomic_DNA"/>
</dbReference>
<dbReference type="Proteomes" id="UP001567538">
    <property type="component" value="Unassembled WGS sequence"/>
</dbReference>
<feature type="transmembrane region" description="Helical" evidence="7">
    <location>
        <begin position="88"/>
        <end position="109"/>
    </location>
</feature>
<keyword evidence="4 7" id="KW-0812">Transmembrane</keyword>
<dbReference type="PANTHER" id="PTHR38519:SF3">
    <property type="entry name" value="PRA1 FAMILY PROTEIN"/>
    <property type="match status" value="1"/>
</dbReference>
<reference evidence="9 10" key="1">
    <citation type="submission" date="2024-06" db="EMBL/GenBank/DDBJ databases">
        <title>A chromosome level genome sequence of Diviner's sage (Salvia divinorum).</title>
        <authorList>
            <person name="Ford S.A."/>
            <person name="Ro D.-K."/>
            <person name="Ness R.W."/>
            <person name="Phillips M.A."/>
        </authorList>
    </citation>
    <scope>NUCLEOTIDE SEQUENCE [LARGE SCALE GENOMIC DNA]</scope>
    <source>
        <strain evidence="9">SAF-2024a</strain>
        <tissue evidence="9">Leaf</tissue>
    </source>
</reference>
<feature type="compositionally biased region" description="Polar residues" evidence="8">
    <location>
        <begin position="1"/>
        <end position="13"/>
    </location>
</feature>
<accession>A0ABD1FVF1</accession>
<feature type="region of interest" description="Disordered" evidence="8">
    <location>
        <begin position="167"/>
        <end position="203"/>
    </location>
</feature>
<evidence type="ECO:0000256" key="5">
    <source>
        <dbReference type="ARBA" id="ARBA00022989"/>
    </source>
</evidence>
<comment type="similarity">
    <text evidence="3 7">Belongs to the PRA1 family.</text>
</comment>
<keyword evidence="7" id="KW-0813">Transport</keyword>
<feature type="compositionally biased region" description="Acidic residues" evidence="8">
    <location>
        <begin position="168"/>
        <end position="177"/>
    </location>
</feature>
<dbReference type="GO" id="GO:0016192">
    <property type="term" value="P:vesicle-mediated transport"/>
    <property type="evidence" value="ECO:0007669"/>
    <property type="project" value="UniProtKB-ARBA"/>
</dbReference>
<organism evidence="9 10">
    <name type="scientific">Salvia divinorum</name>
    <name type="common">Maria pastora</name>
    <name type="synonym">Diviner's sage</name>
    <dbReference type="NCBI Taxonomy" id="28513"/>
    <lineage>
        <taxon>Eukaryota</taxon>
        <taxon>Viridiplantae</taxon>
        <taxon>Streptophyta</taxon>
        <taxon>Embryophyta</taxon>
        <taxon>Tracheophyta</taxon>
        <taxon>Spermatophyta</taxon>
        <taxon>Magnoliopsida</taxon>
        <taxon>eudicotyledons</taxon>
        <taxon>Gunneridae</taxon>
        <taxon>Pentapetalae</taxon>
        <taxon>asterids</taxon>
        <taxon>lamiids</taxon>
        <taxon>Lamiales</taxon>
        <taxon>Lamiaceae</taxon>
        <taxon>Nepetoideae</taxon>
        <taxon>Mentheae</taxon>
        <taxon>Salviinae</taxon>
        <taxon>Salvia</taxon>
        <taxon>Salvia subgen. Calosphace</taxon>
    </lineage>
</organism>
<keyword evidence="5 7" id="KW-1133">Transmembrane helix</keyword>
<evidence type="ECO:0000256" key="8">
    <source>
        <dbReference type="SAM" id="MobiDB-lite"/>
    </source>
</evidence>